<evidence type="ECO:0000256" key="4">
    <source>
        <dbReference type="ARBA" id="ARBA00023239"/>
    </source>
</evidence>
<evidence type="ECO:0000259" key="5">
    <source>
        <dbReference type="Pfam" id="PF09363"/>
    </source>
</evidence>
<organism evidence="7">
    <name type="scientific">Ganoderma boninense</name>
    <dbReference type="NCBI Taxonomy" id="34458"/>
    <lineage>
        <taxon>Eukaryota</taxon>
        <taxon>Fungi</taxon>
        <taxon>Dikarya</taxon>
        <taxon>Basidiomycota</taxon>
        <taxon>Agaricomycotina</taxon>
        <taxon>Agaricomycetes</taxon>
        <taxon>Polyporales</taxon>
        <taxon>Polyporaceae</taxon>
        <taxon>Ganoderma</taxon>
    </lineage>
</organism>
<dbReference type="InterPro" id="IPR005593">
    <property type="entry name" value="Xul5P/Fru6P_PKetolase"/>
</dbReference>
<evidence type="ECO:0000313" key="7">
    <source>
        <dbReference type="EMBL" id="VWO99759.1"/>
    </source>
</evidence>
<dbReference type="Pfam" id="PF09363">
    <property type="entry name" value="XFP_C"/>
    <property type="match status" value="2"/>
</dbReference>
<keyword evidence="3" id="KW-0786">Thiamine pyrophosphate</keyword>
<dbReference type="InterPro" id="IPR018970">
    <property type="entry name" value="Xul5P/Fru6P_PKetolase_N"/>
</dbReference>
<dbReference type="EMBL" id="LR727880">
    <property type="protein sequence ID" value="VWO99759.1"/>
    <property type="molecule type" value="Genomic_DNA"/>
</dbReference>
<dbReference type="InterPro" id="IPR018969">
    <property type="entry name" value="Xul5P/Fru6P_PKetolase_C"/>
</dbReference>
<evidence type="ECO:0000256" key="2">
    <source>
        <dbReference type="ARBA" id="ARBA00005623"/>
    </source>
</evidence>
<evidence type="ECO:0000256" key="3">
    <source>
        <dbReference type="ARBA" id="ARBA00023052"/>
    </source>
</evidence>
<proteinExistence type="inferred from homology"/>
<feature type="domain" description="Xylulose 5-phosphate/Fructose 6-phosphate phosphoketolase C-terminal" evidence="5">
    <location>
        <begin position="304"/>
        <end position="417"/>
    </location>
</feature>
<feature type="domain" description="Xylulose 5-phosphate/Fructose 6-phosphate phosphoketolase C-terminal" evidence="5">
    <location>
        <begin position="437"/>
        <end position="528"/>
    </location>
</feature>
<dbReference type="Gene3D" id="3.40.50.970">
    <property type="match status" value="2"/>
</dbReference>
<name>A0A5K1K1H0_9APHY</name>
<dbReference type="InterPro" id="IPR009014">
    <property type="entry name" value="Transketo_C/PFOR_II"/>
</dbReference>
<dbReference type="SUPFAM" id="SSF52518">
    <property type="entry name" value="Thiamin diphosphate-binding fold (THDP-binding)"/>
    <property type="match status" value="1"/>
</dbReference>
<dbReference type="InterPro" id="IPR029061">
    <property type="entry name" value="THDP-binding"/>
</dbReference>
<accession>A0A5K1K1H0</accession>
<evidence type="ECO:0000259" key="6">
    <source>
        <dbReference type="Pfam" id="PF09364"/>
    </source>
</evidence>
<protein>
    <submittedName>
        <fullName evidence="7">Phosphate:H symporter (Phosphate:H symporter, variant)</fullName>
    </submittedName>
</protein>
<keyword evidence="4" id="KW-0456">Lyase</keyword>
<comment type="cofactor">
    <cofactor evidence="1">
        <name>thiamine diphosphate</name>
        <dbReference type="ChEBI" id="CHEBI:58937"/>
    </cofactor>
</comment>
<feature type="domain" description="Xylulose 5-phosphate/Fructose 6-phosphate phosphoketolase N-terminal" evidence="6">
    <location>
        <begin position="11"/>
        <end position="94"/>
    </location>
</feature>
<evidence type="ECO:0000256" key="1">
    <source>
        <dbReference type="ARBA" id="ARBA00001964"/>
    </source>
</evidence>
<reference evidence="7" key="1">
    <citation type="submission" date="2019-10" db="EMBL/GenBank/DDBJ databases">
        <authorList>
            <person name="Nor Muhammad N."/>
        </authorList>
    </citation>
    <scope>NUCLEOTIDE SEQUENCE</scope>
</reference>
<gene>
    <name evidence="7" type="primary">J9VMW8</name>
</gene>
<comment type="similarity">
    <text evidence="2">Belongs to the XFP family.</text>
</comment>
<dbReference type="GO" id="GO:0005975">
    <property type="term" value="P:carbohydrate metabolic process"/>
    <property type="evidence" value="ECO:0007669"/>
    <property type="project" value="InterPro"/>
</dbReference>
<dbReference type="Pfam" id="PF03894">
    <property type="entry name" value="XFP"/>
    <property type="match status" value="1"/>
</dbReference>
<dbReference type="SUPFAM" id="SSF52922">
    <property type="entry name" value="TK C-terminal domain-like"/>
    <property type="match status" value="1"/>
</dbReference>
<dbReference type="Gene3D" id="3.40.50.920">
    <property type="match status" value="2"/>
</dbReference>
<sequence length="532" mass="59140">MLVGGMALTCESQGWSGPKELHGEYIEGSYKSHQVPLPNAKTDHLEREMLQSWLRSYNPRELFGSDGVPNSSILSVIPKVECKRLGMREEAYRAYTPLDVPDWRKFVVRKGTLQSCMQVTGEFLDAVAQQNPHSFRVFSPDELVSNKLDAVLRHSGRNFQWDIASRASGGRVIEILSEHTCQGMLQGYTLTGRTGLFPSYEAFLGIVDTMMVQYAKFVKTAAEVPWRQPMGSLNYVETRAEGVGGDAREHNGFSHQNPAFIGAVLNLKPQSARVYLPPDANCFLSTMAHCLRAKNYVNLMVGSKHPSPVWLTPEEADEHCIAGASVWKFASTHEGMTPDVVLVGIGVEVTFEVIAAAALLQREIPALRVRVVNVTDLMILGRYGSHPHALSDGGFDSLFTCHRPVIFNYHGYPAELKVSLRFSFLTALETLTWWAPLQGLLFGRPNMDRMTINGYAEEGTTTSPFMMQLLNGTSRYDIAAQAVRAAAMHNPRVEIDAHTTISRVLHLAQKDKEYILEYGADPAGTFDVPKFE</sequence>
<dbReference type="PANTHER" id="PTHR31273">
    <property type="entry name" value="PHOSPHOKETOLASE-RELATED"/>
    <property type="match status" value="1"/>
</dbReference>
<dbReference type="AlphaFoldDB" id="A0A5K1K1H0"/>
<dbReference type="GO" id="GO:0016832">
    <property type="term" value="F:aldehyde-lyase activity"/>
    <property type="evidence" value="ECO:0007669"/>
    <property type="project" value="InterPro"/>
</dbReference>
<dbReference type="Pfam" id="PF09364">
    <property type="entry name" value="XFP_N"/>
    <property type="match status" value="1"/>
</dbReference>
<dbReference type="PANTHER" id="PTHR31273:SF1">
    <property type="entry name" value="PHOSPHOKETOLASE-RELATED"/>
    <property type="match status" value="1"/>
</dbReference>